<sequence>MRVAYLASRLTLPASPDRRFDAFEHDLMIDCLAPVFAANGGSLTALAWDDANVDWSAFDAALIGSTWDYQDNLKTFMARLENIEAHTALFNSCATVRWNSRKTYLRELESKGVQTVPTLWLDTPREKDVQQAFDRLDNDDLVFKRQIGANAEGQCRLHRGDPVPPMPEPMMAQPFLPSIQSEGEMSLIIIDGAFSHALIKSAAAGEYRIQSSYGGSERGHDADQKDRAAAAAIVEALDETPLYARVDMARGDDGHMLLMELELIEPFLYPLQGPELGARLYAGLENRLG</sequence>
<dbReference type="InterPro" id="IPR053191">
    <property type="entry name" value="DcsG_Biosynth_Enzyme"/>
</dbReference>
<dbReference type="GO" id="GO:0005524">
    <property type="term" value="F:ATP binding"/>
    <property type="evidence" value="ECO:0007669"/>
    <property type="project" value="InterPro"/>
</dbReference>
<protein>
    <submittedName>
        <fullName evidence="2">Glutathione synthetase-like protein</fullName>
    </submittedName>
</protein>
<comment type="caution">
    <text evidence="2">The sequence shown here is derived from an EMBL/GenBank/DDBJ whole genome shotgun (WGS) entry which is preliminary data.</text>
</comment>
<gene>
    <name evidence="2" type="ORF">DFR46_0319</name>
</gene>
<evidence type="ECO:0000313" key="3">
    <source>
        <dbReference type="Proteomes" id="UP000256310"/>
    </source>
</evidence>
<dbReference type="InterPro" id="IPR004218">
    <property type="entry name" value="GSHS_ATP-bd"/>
</dbReference>
<feature type="domain" description="Prokaryotic glutathione synthetase ATP-binding" evidence="1">
    <location>
        <begin position="168"/>
        <end position="242"/>
    </location>
</feature>
<evidence type="ECO:0000313" key="2">
    <source>
        <dbReference type="EMBL" id="RED15331.1"/>
    </source>
</evidence>
<dbReference type="PANTHER" id="PTHR39217:SF1">
    <property type="entry name" value="GLUTATHIONE SYNTHETASE"/>
    <property type="match status" value="1"/>
</dbReference>
<keyword evidence="3" id="KW-1185">Reference proteome</keyword>
<dbReference type="Proteomes" id="UP000256310">
    <property type="component" value="Unassembled WGS sequence"/>
</dbReference>
<dbReference type="AlphaFoldDB" id="A0A3D9FE61"/>
<dbReference type="SUPFAM" id="SSF56059">
    <property type="entry name" value="Glutathione synthetase ATP-binding domain-like"/>
    <property type="match status" value="1"/>
</dbReference>
<dbReference type="PANTHER" id="PTHR39217">
    <property type="match status" value="1"/>
</dbReference>
<name>A0A3D9FE61_9SPHN</name>
<dbReference type="GO" id="GO:0004363">
    <property type="term" value="F:glutathione synthase activity"/>
    <property type="evidence" value="ECO:0007669"/>
    <property type="project" value="InterPro"/>
</dbReference>
<proteinExistence type="predicted"/>
<dbReference type="Gene3D" id="3.30.470.20">
    <property type="entry name" value="ATP-grasp fold, B domain"/>
    <property type="match status" value="1"/>
</dbReference>
<reference evidence="2 3" key="1">
    <citation type="submission" date="2018-07" db="EMBL/GenBank/DDBJ databases">
        <title>Genomic Encyclopedia of Type Strains, Phase IV (KMG-IV): sequencing the most valuable type-strain genomes for metagenomic binning, comparative biology and taxonomic classification.</title>
        <authorList>
            <person name="Goeker M."/>
        </authorList>
    </citation>
    <scope>NUCLEOTIDE SEQUENCE [LARGE SCALE GENOMIC DNA]</scope>
    <source>
        <strain evidence="2 3">DSM 26725</strain>
    </source>
</reference>
<organism evidence="2 3">
    <name type="scientific">Parasphingopyxis lamellibrachiae</name>
    <dbReference type="NCBI Taxonomy" id="680125"/>
    <lineage>
        <taxon>Bacteria</taxon>
        <taxon>Pseudomonadati</taxon>
        <taxon>Pseudomonadota</taxon>
        <taxon>Alphaproteobacteria</taxon>
        <taxon>Sphingomonadales</taxon>
        <taxon>Sphingomonadaceae</taxon>
        <taxon>Parasphingopyxis</taxon>
    </lineage>
</organism>
<dbReference type="RefSeq" id="WP_116234864.1">
    <property type="nucleotide sequence ID" value="NZ_QRDP01000004.1"/>
</dbReference>
<evidence type="ECO:0000259" key="1">
    <source>
        <dbReference type="Pfam" id="PF02955"/>
    </source>
</evidence>
<dbReference type="EMBL" id="QRDP01000004">
    <property type="protein sequence ID" value="RED15331.1"/>
    <property type="molecule type" value="Genomic_DNA"/>
</dbReference>
<accession>A0A3D9FE61</accession>
<dbReference type="Pfam" id="PF02955">
    <property type="entry name" value="GSH-S_ATP"/>
    <property type="match status" value="1"/>
</dbReference>
<dbReference type="OrthoDB" id="3373978at2"/>